<accession>A0AAI8HL46</accession>
<evidence type="ECO:0000313" key="2">
    <source>
        <dbReference type="Proteomes" id="UP000234366"/>
    </source>
</evidence>
<dbReference type="KEGG" id="bsia:CWD84_03875"/>
<dbReference type="Proteomes" id="UP000234366">
    <property type="component" value="Chromosome"/>
</dbReference>
<dbReference type="AlphaFoldDB" id="A0AAI8HL46"/>
<protein>
    <submittedName>
        <fullName evidence="1">Uncharacterized protein</fullName>
    </submittedName>
</protein>
<keyword evidence="2" id="KW-1185">Reference proteome</keyword>
<proteinExistence type="predicted"/>
<gene>
    <name evidence="1" type="ORF">CWD84_03875</name>
</gene>
<reference evidence="1 2" key="1">
    <citation type="submission" date="2017-11" db="EMBL/GenBank/DDBJ databases">
        <title>Genome sequence and genome mining of multiple bioactive secondary metabolites from a deep sea-derived Bacillus siamensis SCSIO 05746.</title>
        <authorList>
            <person name="Pan H.-Q."/>
            <person name="Ju J.-H."/>
        </authorList>
    </citation>
    <scope>NUCLEOTIDE SEQUENCE [LARGE SCALE GENOMIC DNA]</scope>
    <source>
        <strain evidence="1 2">SCSIO 05746</strain>
    </source>
</reference>
<evidence type="ECO:0000313" key="1">
    <source>
        <dbReference type="EMBL" id="AUJ76022.1"/>
    </source>
</evidence>
<sequence length="67" mass="7555">MLKASAPKCKESRSFFMLGLYLNKCRTAACFFAEGYPEIKGVCFFKHGLLFRLFLCVNMVSGSGPYE</sequence>
<organism evidence="1 2">
    <name type="scientific">Bacillus siamensis</name>
    <dbReference type="NCBI Taxonomy" id="659243"/>
    <lineage>
        <taxon>Bacteria</taxon>
        <taxon>Bacillati</taxon>
        <taxon>Bacillota</taxon>
        <taxon>Bacilli</taxon>
        <taxon>Bacillales</taxon>
        <taxon>Bacillaceae</taxon>
        <taxon>Bacillus</taxon>
        <taxon>Bacillus amyloliquefaciens group</taxon>
    </lineage>
</organism>
<dbReference type="EMBL" id="CP025001">
    <property type="protein sequence ID" value="AUJ76022.1"/>
    <property type="molecule type" value="Genomic_DNA"/>
</dbReference>
<name>A0AAI8HL46_9BACI</name>